<dbReference type="Proteomes" id="UP000479710">
    <property type="component" value="Unassembled WGS sequence"/>
</dbReference>
<dbReference type="AlphaFoldDB" id="A0A6G1E5T4"/>
<feature type="compositionally biased region" description="Gly residues" evidence="1">
    <location>
        <begin position="30"/>
        <end position="53"/>
    </location>
</feature>
<reference evidence="2 3" key="1">
    <citation type="submission" date="2019-11" db="EMBL/GenBank/DDBJ databases">
        <title>Whole genome sequence of Oryza granulata.</title>
        <authorList>
            <person name="Li W."/>
        </authorList>
    </citation>
    <scope>NUCLEOTIDE SEQUENCE [LARGE SCALE GENOMIC DNA]</scope>
    <source>
        <strain evidence="3">cv. Menghai</strain>
        <tissue evidence="2">Leaf</tissue>
    </source>
</reference>
<feature type="region of interest" description="Disordered" evidence="1">
    <location>
        <begin position="91"/>
        <end position="131"/>
    </location>
</feature>
<evidence type="ECO:0000313" key="3">
    <source>
        <dbReference type="Proteomes" id="UP000479710"/>
    </source>
</evidence>
<feature type="compositionally biased region" description="Gly residues" evidence="1">
    <location>
        <begin position="110"/>
        <end position="131"/>
    </location>
</feature>
<evidence type="ECO:0000313" key="2">
    <source>
        <dbReference type="EMBL" id="KAF0920465.1"/>
    </source>
</evidence>
<gene>
    <name evidence="2" type="ORF">E2562_035365</name>
</gene>
<protein>
    <submittedName>
        <fullName evidence="2">Uncharacterized protein</fullName>
    </submittedName>
</protein>
<accession>A0A6G1E5T4</accession>
<dbReference type="EMBL" id="SPHZ02000005">
    <property type="protein sequence ID" value="KAF0920465.1"/>
    <property type="molecule type" value="Genomic_DNA"/>
</dbReference>
<evidence type="ECO:0000256" key="1">
    <source>
        <dbReference type="SAM" id="MobiDB-lite"/>
    </source>
</evidence>
<keyword evidence="3" id="KW-1185">Reference proteome</keyword>
<organism evidence="2 3">
    <name type="scientific">Oryza meyeriana var. granulata</name>
    <dbReference type="NCBI Taxonomy" id="110450"/>
    <lineage>
        <taxon>Eukaryota</taxon>
        <taxon>Viridiplantae</taxon>
        <taxon>Streptophyta</taxon>
        <taxon>Embryophyta</taxon>
        <taxon>Tracheophyta</taxon>
        <taxon>Spermatophyta</taxon>
        <taxon>Magnoliopsida</taxon>
        <taxon>Liliopsida</taxon>
        <taxon>Poales</taxon>
        <taxon>Poaceae</taxon>
        <taxon>BOP clade</taxon>
        <taxon>Oryzoideae</taxon>
        <taxon>Oryzeae</taxon>
        <taxon>Oryzinae</taxon>
        <taxon>Oryza</taxon>
        <taxon>Oryza meyeriana</taxon>
    </lineage>
</organism>
<feature type="region of interest" description="Disordered" evidence="1">
    <location>
        <begin position="21"/>
        <end position="57"/>
    </location>
</feature>
<name>A0A6G1E5T4_9ORYZ</name>
<sequence>MAGVRKITGNLGNAECSRFLRRPKHHGGGADDLGGGTRPRVGDGPGQREGGLAQGVAGDARSSAAFANTEATFTRCSKVMGRVEVAAARARPAARARSAAEHSTLLSIGGARGEGGGSAREGFLKGKGIGA</sequence>
<comment type="caution">
    <text evidence="2">The sequence shown here is derived from an EMBL/GenBank/DDBJ whole genome shotgun (WGS) entry which is preliminary data.</text>
</comment>
<proteinExistence type="predicted"/>